<protein>
    <recommendedName>
        <fullName evidence="5">Oxidoreductase</fullName>
    </recommendedName>
</protein>
<evidence type="ECO:0000256" key="2">
    <source>
        <dbReference type="ARBA" id="ARBA00023002"/>
    </source>
</evidence>
<dbReference type="SUPFAM" id="SSF51735">
    <property type="entry name" value="NAD(P)-binding Rossmann-fold domains"/>
    <property type="match status" value="1"/>
</dbReference>
<comment type="similarity">
    <text evidence="1">Belongs to the short-chain dehydrogenases/reductases (SDR) family.</text>
</comment>
<dbReference type="PRINTS" id="PR00081">
    <property type="entry name" value="GDHRDH"/>
</dbReference>
<dbReference type="FunFam" id="3.40.50.720:FF:000084">
    <property type="entry name" value="Short-chain dehydrogenase reductase"/>
    <property type="match status" value="1"/>
</dbReference>
<dbReference type="GO" id="GO:0016616">
    <property type="term" value="F:oxidoreductase activity, acting on the CH-OH group of donors, NAD or NADP as acceptor"/>
    <property type="evidence" value="ECO:0007669"/>
    <property type="project" value="TreeGrafter"/>
</dbReference>
<dbReference type="InterPro" id="IPR036291">
    <property type="entry name" value="NAD(P)-bd_dom_sf"/>
</dbReference>
<evidence type="ECO:0008006" key="5">
    <source>
        <dbReference type="Google" id="ProtNLM"/>
    </source>
</evidence>
<keyword evidence="4" id="KW-1185">Reference proteome</keyword>
<dbReference type="PANTHER" id="PTHR42760:SF115">
    <property type="entry name" value="3-OXOACYL-[ACYL-CARRIER-PROTEIN] REDUCTASE FABG"/>
    <property type="match status" value="1"/>
</dbReference>
<gene>
    <name evidence="3" type="ORF">AWC05_17820</name>
</gene>
<accession>A0A1X1UCJ6</accession>
<evidence type="ECO:0000313" key="3">
    <source>
        <dbReference type="EMBL" id="ORV54458.1"/>
    </source>
</evidence>
<dbReference type="PANTHER" id="PTHR42760">
    <property type="entry name" value="SHORT-CHAIN DEHYDROGENASES/REDUCTASES FAMILY MEMBER"/>
    <property type="match status" value="1"/>
</dbReference>
<proteinExistence type="inferred from homology"/>
<dbReference type="PRINTS" id="PR00080">
    <property type="entry name" value="SDRFAMILY"/>
</dbReference>
<dbReference type="AlphaFoldDB" id="A0A1X1UCJ6"/>
<dbReference type="RefSeq" id="WP_085221520.1">
    <property type="nucleotide sequence ID" value="NZ_AP022576.1"/>
</dbReference>
<sequence length="667" mass="73081">MNRLAGKVAVITGAGTGLGRSAAVLFAREGAAVVGCGRTESTGAETMRLIEVDGGVASWVAGDVSRGEDVDRIVRTAVERYGRIDIVVNNAGVLNSRRETGAGSMGTTLEIREDDWDEVLDVNLRSVFLMCRRVLPLMREQAGGAILNVASTAASQGYPNSHHYSASKGGISALTKSLAVSYGAFNIRVNALIAGGFESPGVAELMPLFKPLLDDPQMRYLWCPLGRLGTSDELAKTMLFLCSDDASYVHGADIACDGGQSIGAVPNFGPRPPAPPLFAEDLLDAATMETGLTDFGDRSFVEGLTVFADALRTEAGLSRIGHMLTAGDIVRMLTNRLRYQRDMGKHPEIHDERIVAPIVVTGLPRTGTSKLQRMMAADPGVQRLDVWRLLNPAPFPGEQPGAPQPRINYALGVEHQLANQFPDFMARHPTEACEPDEELLLMEMTFQSVVSSLRTRVPSFREFVNTRSPEPMYAFIKEMLQYLQWQDDGGRGRPWILKSPAHLGHIPLLLKTFPDATVVHCHRDPRVIIPSFASLLEAGRRMGSDDVDPHQVGIDTLEYWAAQMRRNVADRDTVDPVRIIDVSYERIRDDAISVIAEVYARAGREITPEAAAAFAEYEKRRPEGHFGGHNYTAEQFGLTDERIYAEFAEYLQRFPEARSKTSAGLAT</sequence>
<dbReference type="InterPro" id="IPR020904">
    <property type="entry name" value="Sc_DH/Rdtase_CS"/>
</dbReference>
<dbReference type="SUPFAM" id="SSF52540">
    <property type="entry name" value="P-loop containing nucleoside triphosphate hydrolases"/>
    <property type="match status" value="1"/>
</dbReference>
<dbReference type="InterPro" id="IPR002347">
    <property type="entry name" value="SDR_fam"/>
</dbReference>
<dbReference type="OrthoDB" id="9777890at2"/>
<dbReference type="Gene3D" id="3.40.50.720">
    <property type="entry name" value="NAD(P)-binding Rossmann-like Domain"/>
    <property type="match status" value="1"/>
</dbReference>
<organism evidence="3 4">
    <name type="scientific">Mycobacterium florentinum</name>
    <dbReference type="NCBI Taxonomy" id="292462"/>
    <lineage>
        <taxon>Bacteria</taxon>
        <taxon>Bacillati</taxon>
        <taxon>Actinomycetota</taxon>
        <taxon>Actinomycetes</taxon>
        <taxon>Mycobacteriales</taxon>
        <taxon>Mycobacteriaceae</taxon>
        <taxon>Mycobacterium</taxon>
        <taxon>Mycobacterium simiae complex</taxon>
    </lineage>
</organism>
<dbReference type="EMBL" id="LQOV01000008">
    <property type="protein sequence ID" value="ORV54458.1"/>
    <property type="molecule type" value="Genomic_DNA"/>
</dbReference>
<evidence type="ECO:0000313" key="4">
    <source>
        <dbReference type="Proteomes" id="UP000193010"/>
    </source>
</evidence>
<reference evidence="3 4" key="1">
    <citation type="submission" date="2016-01" db="EMBL/GenBank/DDBJ databases">
        <title>The new phylogeny of the genus Mycobacterium.</title>
        <authorList>
            <person name="Tarcisio F."/>
            <person name="Conor M."/>
            <person name="Antonella G."/>
            <person name="Elisabetta G."/>
            <person name="Giulia F.S."/>
            <person name="Sara T."/>
            <person name="Anna F."/>
            <person name="Clotilde B."/>
            <person name="Roberto B."/>
            <person name="Veronica D.S."/>
            <person name="Fabio R."/>
            <person name="Monica P."/>
            <person name="Olivier J."/>
            <person name="Enrico T."/>
            <person name="Nicola S."/>
        </authorList>
    </citation>
    <scope>NUCLEOTIDE SEQUENCE [LARGE SCALE GENOMIC DNA]</scope>
    <source>
        <strain evidence="3 4">DSM 44852</strain>
    </source>
</reference>
<evidence type="ECO:0000256" key="1">
    <source>
        <dbReference type="ARBA" id="ARBA00006484"/>
    </source>
</evidence>
<dbReference type="Pfam" id="PF13561">
    <property type="entry name" value="adh_short_C2"/>
    <property type="match status" value="1"/>
</dbReference>
<dbReference type="CDD" id="cd05233">
    <property type="entry name" value="SDR_c"/>
    <property type="match status" value="1"/>
</dbReference>
<comment type="caution">
    <text evidence="3">The sequence shown here is derived from an EMBL/GenBank/DDBJ whole genome shotgun (WGS) entry which is preliminary data.</text>
</comment>
<dbReference type="InterPro" id="IPR027417">
    <property type="entry name" value="P-loop_NTPase"/>
</dbReference>
<dbReference type="Proteomes" id="UP000193010">
    <property type="component" value="Unassembled WGS sequence"/>
</dbReference>
<dbReference type="STRING" id="292462.AWC05_17820"/>
<dbReference type="PROSITE" id="PS00061">
    <property type="entry name" value="ADH_SHORT"/>
    <property type="match status" value="1"/>
</dbReference>
<keyword evidence="2" id="KW-0560">Oxidoreductase</keyword>
<name>A0A1X1UCJ6_MYCFL</name>
<dbReference type="Gene3D" id="3.40.50.300">
    <property type="entry name" value="P-loop containing nucleotide triphosphate hydrolases"/>
    <property type="match status" value="1"/>
</dbReference>
<dbReference type="Pfam" id="PF13469">
    <property type="entry name" value="Sulfotransfer_3"/>
    <property type="match status" value="1"/>
</dbReference>